<reference evidence="2" key="1">
    <citation type="submission" date="2022-11" db="UniProtKB">
        <authorList>
            <consortium name="WormBaseParasite"/>
        </authorList>
    </citation>
    <scope>IDENTIFICATION</scope>
</reference>
<name>A0AC34REW7_9BILA</name>
<sequence length="450" mass="49928">MWQNRAVIVLCVILIGAADFFDSNSFIGGAEARFFSEGGGFEQNLPQEKPLSEEEIAYYDLLLQKQQEQQENAQLSDVLDELYAQEVAAEQQRAAEELKAAQEAENYYADESPSKTKSAAEPETRKLEKPPKVEPAKEVPIPVAENRQPPTAQKKGQSEFVEFVEPPAAKAMKSVDSFDKRGPAEHLSNSPHRGIQLLSTTGNVMFIAIVTLACVVSVVGVVGGAYYFKNVGFRRKKRHFGGLTHKIAKTSGIRKTTLTISPGIHQPVQPRSWRVSATLGFAWTKTETILWPTKPSSTITNKPSKRSSASKKAASAVPLHLPARPTPSTTARTAKTKPKTWKNTTIPFTNAPDWPRPPTSKSTTPTSVSTDSNVSKISVRISHPLWHYSFFFSTARIQHVGNSGDLLEFMSLYLKICFLEAKMAFDYFIYRRKIQSVLIINISGNVKHFS</sequence>
<dbReference type="WBParaSite" id="JU765_v2.g6286.t1">
    <property type="protein sequence ID" value="JU765_v2.g6286.t1"/>
    <property type="gene ID" value="JU765_v2.g6286"/>
</dbReference>
<evidence type="ECO:0000313" key="2">
    <source>
        <dbReference type="WBParaSite" id="JU765_v2.g6286.t1"/>
    </source>
</evidence>
<protein>
    <submittedName>
        <fullName evidence="2">Uncharacterized protein</fullName>
    </submittedName>
</protein>
<evidence type="ECO:0000313" key="1">
    <source>
        <dbReference type="Proteomes" id="UP000887576"/>
    </source>
</evidence>
<proteinExistence type="predicted"/>
<organism evidence="1 2">
    <name type="scientific">Panagrolaimus sp. JU765</name>
    <dbReference type="NCBI Taxonomy" id="591449"/>
    <lineage>
        <taxon>Eukaryota</taxon>
        <taxon>Metazoa</taxon>
        <taxon>Ecdysozoa</taxon>
        <taxon>Nematoda</taxon>
        <taxon>Chromadorea</taxon>
        <taxon>Rhabditida</taxon>
        <taxon>Tylenchina</taxon>
        <taxon>Panagrolaimomorpha</taxon>
        <taxon>Panagrolaimoidea</taxon>
        <taxon>Panagrolaimidae</taxon>
        <taxon>Panagrolaimus</taxon>
    </lineage>
</organism>
<accession>A0AC34REW7</accession>
<dbReference type="Proteomes" id="UP000887576">
    <property type="component" value="Unplaced"/>
</dbReference>